<dbReference type="PROSITE" id="PS51725">
    <property type="entry name" value="ABM"/>
    <property type="match status" value="1"/>
</dbReference>
<dbReference type="InterPro" id="IPR007138">
    <property type="entry name" value="ABM_dom"/>
</dbReference>
<keyword evidence="2" id="KW-0503">Monooxygenase</keyword>
<keyword evidence="2" id="KW-0560">Oxidoreductase</keyword>
<dbReference type="Gene3D" id="3.30.70.100">
    <property type="match status" value="1"/>
</dbReference>
<organism evidence="2 3">
    <name type="scientific">Thermosporothrix hazakensis</name>
    <dbReference type="NCBI Taxonomy" id="644383"/>
    <lineage>
        <taxon>Bacteria</taxon>
        <taxon>Bacillati</taxon>
        <taxon>Chloroflexota</taxon>
        <taxon>Ktedonobacteria</taxon>
        <taxon>Ktedonobacterales</taxon>
        <taxon>Thermosporotrichaceae</taxon>
        <taxon>Thermosporothrix</taxon>
    </lineage>
</organism>
<gene>
    <name evidence="2" type="ORF">EI42_06223</name>
</gene>
<protein>
    <submittedName>
        <fullName evidence="2">Heme-degrading monooxygenase HmoA</fullName>
    </submittedName>
</protein>
<accession>A0A326TR42</accession>
<dbReference type="Pfam" id="PF03992">
    <property type="entry name" value="ABM"/>
    <property type="match status" value="1"/>
</dbReference>
<dbReference type="InterPro" id="IPR011008">
    <property type="entry name" value="Dimeric_a/b-barrel"/>
</dbReference>
<evidence type="ECO:0000259" key="1">
    <source>
        <dbReference type="PROSITE" id="PS51725"/>
    </source>
</evidence>
<dbReference type="SUPFAM" id="SSF54909">
    <property type="entry name" value="Dimeric alpha+beta barrel"/>
    <property type="match status" value="1"/>
</dbReference>
<dbReference type="Proteomes" id="UP000248806">
    <property type="component" value="Unassembled WGS sequence"/>
</dbReference>
<comment type="caution">
    <text evidence="2">The sequence shown here is derived from an EMBL/GenBank/DDBJ whole genome shotgun (WGS) entry which is preliminary data.</text>
</comment>
<reference evidence="2 3" key="1">
    <citation type="submission" date="2018-06" db="EMBL/GenBank/DDBJ databases">
        <title>Genomic Encyclopedia of Archaeal and Bacterial Type Strains, Phase II (KMG-II): from individual species to whole genera.</title>
        <authorList>
            <person name="Goeker M."/>
        </authorList>
    </citation>
    <scope>NUCLEOTIDE SEQUENCE [LARGE SCALE GENOMIC DNA]</scope>
    <source>
        <strain evidence="2 3">ATCC BAA-1881</strain>
    </source>
</reference>
<dbReference type="OrthoDB" id="1494517at2"/>
<proteinExistence type="predicted"/>
<feature type="domain" description="ABM" evidence="1">
    <location>
        <begin position="9"/>
        <end position="102"/>
    </location>
</feature>
<name>A0A326TR42_THEHA</name>
<sequence length="111" mass="12518">MSRQTGEPIVVINVFTVQPEKQQEFLRLALDYTNQFVSKAPGFLSATFYTSLDGTKITSVARWESEEAFLAFSAPSEDNDIEATREKGEQTFLHLDSNTYRVAARFLSEGE</sequence>
<evidence type="ECO:0000313" key="3">
    <source>
        <dbReference type="Proteomes" id="UP000248806"/>
    </source>
</evidence>
<dbReference type="EMBL" id="QKUF01000053">
    <property type="protein sequence ID" value="PZW18306.1"/>
    <property type="molecule type" value="Genomic_DNA"/>
</dbReference>
<dbReference type="GO" id="GO:0004497">
    <property type="term" value="F:monooxygenase activity"/>
    <property type="evidence" value="ECO:0007669"/>
    <property type="project" value="UniProtKB-KW"/>
</dbReference>
<dbReference type="RefSeq" id="WP_111326587.1">
    <property type="nucleotide sequence ID" value="NZ_BIFX01000003.1"/>
</dbReference>
<evidence type="ECO:0000313" key="2">
    <source>
        <dbReference type="EMBL" id="PZW18306.1"/>
    </source>
</evidence>
<keyword evidence="3" id="KW-1185">Reference proteome</keyword>
<dbReference type="AlphaFoldDB" id="A0A326TR42"/>